<evidence type="ECO:0000313" key="6">
    <source>
        <dbReference type="EMBL" id="GLR26278.1"/>
    </source>
</evidence>
<dbReference type="EMBL" id="BSOJ01000013">
    <property type="protein sequence ID" value="GLR26278.1"/>
    <property type="molecule type" value="Genomic_DNA"/>
</dbReference>
<dbReference type="RefSeq" id="WP_329670642.1">
    <property type="nucleotide sequence ID" value="NZ_BSOJ01000013.1"/>
</dbReference>
<evidence type="ECO:0000256" key="1">
    <source>
        <dbReference type="ARBA" id="ARBA00009437"/>
    </source>
</evidence>
<organism evidence="6 7">
    <name type="scientific">Limnobacter litoralis</name>
    <dbReference type="NCBI Taxonomy" id="481366"/>
    <lineage>
        <taxon>Bacteria</taxon>
        <taxon>Pseudomonadati</taxon>
        <taxon>Pseudomonadota</taxon>
        <taxon>Betaproteobacteria</taxon>
        <taxon>Burkholderiales</taxon>
        <taxon>Burkholderiaceae</taxon>
        <taxon>Limnobacter</taxon>
    </lineage>
</organism>
<evidence type="ECO:0000256" key="2">
    <source>
        <dbReference type="ARBA" id="ARBA00023015"/>
    </source>
</evidence>
<proteinExistence type="inferred from homology"/>
<dbReference type="PANTHER" id="PTHR30126:SF98">
    <property type="entry name" value="HTH-TYPE TRANSCRIPTIONAL ACTIVATOR BAUR"/>
    <property type="match status" value="1"/>
</dbReference>
<evidence type="ECO:0000256" key="4">
    <source>
        <dbReference type="ARBA" id="ARBA00023163"/>
    </source>
</evidence>
<name>A0ABQ5YTP2_9BURK</name>
<comment type="similarity">
    <text evidence="1">Belongs to the LysR transcriptional regulatory family.</text>
</comment>
<protein>
    <submittedName>
        <fullName evidence="6">LysR family transcriptional regulator</fullName>
    </submittedName>
</protein>
<dbReference type="Proteomes" id="UP001156664">
    <property type="component" value="Unassembled WGS sequence"/>
</dbReference>
<dbReference type="InterPro" id="IPR005119">
    <property type="entry name" value="LysR_subst-bd"/>
</dbReference>
<comment type="caution">
    <text evidence="6">The sequence shown here is derived from an EMBL/GenBank/DDBJ whole genome shotgun (WGS) entry which is preliminary data.</text>
</comment>
<dbReference type="InterPro" id="IPR036390">
    <property type="entry name" value="WH_DNA-bd_sf"/>
</dbReference>
<dbReference type="Pfam" id="PF00126">
    <property type="entry name" value="HTH_1"/>
    <property type="match status" value="1"/>
</dbReference>
<keyword evidence="7" id="KW-1185">Reference proteome</keyword>
<gene>
    <name evidence="6" type="ORF">GCM10007875_13670</name>
</gene>
<dbReference type="PRINTS" id="PR00039">
    <property type="entry name" value="HTHLYSR"/>
</dbReference>
<reference evidence="7" key="1">
    <citation type="journal article" date="2019" name="Int. J. Syst. Evol. Microbiol.">
        <title>The Global Catalogue of Microorganisms (GCM) 10K type strain sequencing project: providing services to taxonomists for standard genome sequencing and annotation.</title>
        <authorList>
            <consortium name="The Broad Institute Genomics Platform"/>
            <consortium name="The Broad Institute Genome Sequencing Center for Infectious Disease"/>
            <person name="Wu L."/>
            <person name="Ma J."/>
        </authorList>
    </citation>
    <scope>NUCLEOTIDE SEQUENCE [LARGE SCALE GENOMIC DNA]</scope>
    <source>
        <strain evidence="7">NBRC 105857</strain>
    </source>
</reference>
<dbReference type="PANTHER" id="PTHR30126">
    <property type="entry name" value="HTH-TYPE TRANSCRIPTIONAL REGULATOR"/>
    <property type="match status" value="1"/>
</dbReference>
<evidence type="ECO:0000313" key="7">
    <source>
        <dbReference type="Proteomes" id="UP001156664"/>
    </source>
</evidence>
<keyword evidence="2" id="KW-0805">Transcription regulation</keyword>
<dbReference type="Pfam" id="PF03466">
    <property type="entry name" value="LysR_substrate"/>
    <property type="match status" value="1"/>
</dbReference>
<sequence length="313" mass="35291">MRTISLRQLNFHHLYYFWSVAKEGNLTRTAEALHVSQSALSAQIKQLEEQLQEPLFERTGRALKLTESGQLVLNYAESIFNLGSEMLANLQRGGSDSTKTLRVGAVATLSRNFQEGFLKPVIGINKSRLILESAGLEELLSRLKVHKLDVILSNNPVQSSEEEPWLCRRIARQSVCLVGSPRPPAKSFKFPRDLRTLNLLVPGNRSDIRHQFDLLCENLGLNVTIYAEVDDMAMLRLLARDSAGVALVPEIVVKDELEQGILQKYCELPQIFENFYAITAKRQFRPPLLDQLLGAYQEVIAVDQHAQNLRSSP</sequence>
<dbReference type="SUPFAM" id="SSF46785">
    <property type="entry name" value="Winged helix' DNA-binding domain"/>
    <property type="match status" value="1"/>
</dbReference>
<dbReference type="Gene3D" id="1.10.10.10">
    <property type="entry name" value="Winged helix-like DNA-binding domain superfamily/Winged helix DNA-binding domain"/>
    <property type="match status" value="1"/>
</dbReference>
<dbReference type="PROSITE" id="PS50931">
    <property type="entry name" value="HTH_LYSR"/>
    <property type="match status" value="1"/>
</dbReference>
<keyword evidence="4" id="KW-0804">Transcription</keyword>
<evidence type="ECO:0000256" key="3">
    <source>
        <dbReference type="ARBA" id="ARBA00023125"/>
    </source>
</evidence>
<accession>A0ABQ5YTP2</accession>
<dbReference type="InterPro" id="IPR000847">
    <property type="entry name" value="LysR_HTH_N"/>
</dbReference>
<dbReference type="SUPFAM" id="SSF53850">
    <property type="entry name" value="Periplasmic binding protein-like II"/>
    <property type="match status" value="1"/>
</dbReference>
<keyword evidence="3" id="KW-0238">DNA-binding</keyword>
<evidence type="ECO:0000259" key="5">
    <source>
        <dbReference type="PROSITE" id="PS50931"/>
    </source>
</evidence>
<dbReference type="InterPro" id="IPR036388">
    <property type="entry name" value="WH-like_DNA-bd_sf"/>
</dbReference>
<dbReference type="Gene3D" id="3.40.190.290">
    <property type="match status" value="1"/>
</dbReference>
<feature type="domain" description="HTH lysR-type" evidence="5">
    <location>
        <begin position="9"/>
        <end position="66"/>
    </location>
</feature>